<dbReference type="InterPro" id="IPR036249">
    <property type="entry name" value="Thioredoxin-like_sf"/>
</dbReference>
<name>A0A9P0GL50_PHACE</name>
<dbReference type="InterPro" id="IPR004911">
    <property type="entry name" value="Interferon-induced_GILT"/>
</dbReference>
<evidence type="ECO:0000313" key="8">
    <source>
        <dbReference type="Proteomes" id="UP001153737"/>
    </source>
</evidence>
<dbReference type="SUPFAM" id="SSF52833">
    <property type="entry name" value="Thioredoxin-like"/>
    <property type="match status" value="1"/>
</dbReference>
<dbReference type="EMBL" id="OU896720">
    <property type="protein sequence ID" value="CAH1153264.1"/>
    <property type="molecule type" value="Genomic_DNA"/>
</dbReference>
<evidence type="ECO:0000313" key="7">
    <source>
        <dbReference type="EMBL" id="CAH1153264.1"/>
    </source>
</evidence>
<evidence type="ECO:0000256" key="5">
    <source>
        <dbReference type="ARBA" id="ARBA00023180"/>
    </source>
</evidence>
<evidence type="ECO:0000256" key="6">
    <source>
        <dbReference type="SAM" id="SignalP"/>
    </source>
</evidence>
<protein>
    <recommendedName>
        <fullName evidence="9">Gamma-interferon-inducible lysosomal thiol reductase</fullName>
    </recommendedName>
</protein>
<comment type="similarity">
    <text evidence="2">Belongs to the GILT family.</text>
</comment>
<evidence type="ECO:0000256" key="3">
    <source>
        <dbReference type="ARBA" id="ARBA00022525"/>
    </source>
</evidence>
<dbReference type="OrthoDB" id="958254at2759"/>
<keyword evidence="5" id="KW-0325">Glycoprotein</keyword>
<accession>A0A9P0GL50</accession>
<evidence type="ECO:0008006" key="9">
    <source>
        <dbReference type="Google" id="ProtNLM"/>
    </source>
</evidence>
<feature type="chain" id="PRO_5040274163" description="Gamma-interferon-inducible lysosomal thiol reductase" evidence="6">
    <location>
        <begin position="19"/>
        <end position="207"/>
    </location>
</feature>
<feature type="signal peptide" evidence="6">
    <location>
        <begin position="1"/>
        <end position="18"/>
    </location>
</feature>
<proteinExistence type="inferred from homology"/>
<evidence type="ECO:0000256" key="2">
    <source>
        <dbReference type="ARBA" id="ARBA00005679"/>
    </source>
</evidence>
<evidence type="ECO:0000256" key="1">
    <source>
        <dbReference type="ARBA" id="ARBA00004613"/>
    </source>
</evidence>
<sequence>MYSLKFFVLCFVLATVCAAPRTSENVKITLYYEGLCPYCHNFVLNQLYPAYKKLGDAIAVELIPYGNARRQLVEGKWIVTCQHGEEECYSNKVQACVLGLGHTTEQTLDFVNCLFTGEPDEKTAKQCSDKGKLDWTALSTCIYGPQGDEFVLALAEKQEALPEKVVYVPWILINDEHNKDYEDRAYDDLVGVVCEILKGAPSACKGV</sequence>
<keyword evidence="8" id="KW-1185">Reference proteome</keyword>
<keyword evidence="3" id="KW-0964">Secreted</keyword>
<organism evidence="7 8">
    <name type="scientific">Phaedon cochleariae</name>
    <name type="common">Mustard beetle</name>
    <dbReference type="NCBI Taxonomy" id="80249"/>
    <lineage>
        <taxon>Eukaryota</taxon>
        <taxon>Metazoa</taxon>
        <taxon>Ecdysozoa</taxon>
        <taxon>Arthropoda</taxon>
        <taxon>Hexapoda</taxon>
        <taxon>Insecta</taxon>
        <taxon>Pterygota</taxon>
        <taxon>Neoptera</taxon>
        <taxon>Endopterygota</taxon>
        <taxon>Coleoptera</taxon>
        <taxon>Polyphaga</taxon>
        <taxon>Cucujiformia</taxon>
        <taxon>Chrysomeloidea</taxon>
        <taxon>Chrysomelidae</taxon>
        <taxon>Chrysomelinae</taxon>
        <taxon>Chrysomelini</taxon>
        <taxon>Phaedon</taxon>
    </lineage>
</organism>
<dbReference type="Proteomes" id="UP001153737">
    <property type="component" value="Chromosome 14"/>
</dbReference>
<gene>
    <name evidence="7" type="ORF">PHAECO_LOCUS4077</name>
</gene>
<dbReference type="GO" id="GO:0016671">
    <property type="term" value="F:oxidoreductase activity, acting on a sulfur group of donors, disulfide as acceptor"/>
    <property type="evidence" value="ECO:0007669"/>
    <property type="project" value="InterPro"/>
</dbReference>
<dbReference type="PANTHER" id="PTHR13234">
    <property type="entry name" value="GAMMA-INTERFERON INDUCIBLE LYSOSOMAL THIOL REDUCTASE GILT"/>
    <property type="match status" value="1"/>
</dbReference>
<dbReference type="Gene3D" id="3.40.30.10">
    <property type="entry name" value="Glutaredoxin"/>
    <property type="match status" value="1"/>
</dbReference>
<keyword evidence="4 6" id="KW-0732">Signal</keyword>
<reference evidence="7" key="2">
    <citation type="submission" date="2022-10" db="EMBL/GenBank/DDBJ databases">
        <authorList>
            <consortium name="ENA_rothamsted_submissions"/>
            <consortium name="culmorum"/>
            <person name="King R."/>
        </authorList>
    </citation>
    <scope>NUCLEOTIDE SEQUENCE</scope>
</reference>
<dbReference type="Pfam" id="PF03227">
    <property type="entry name" value="GILT"/>
    <property type="match status" value="1"/>
</dbReference>
<evidence type="ECO:0000256" key="4">
    <source>
        <dbReference type="ARBA" id="ARBA00022729"/>
    </source>
</evidence>
<dbReference type="GO" id="GO:0005576">
    <property type="term" value="C:extracellular region"/>
    <property type="evidence" value="ECO:0007669"/>
    <property type="project" value="UniProtKB-SubCell"/>
</dbReference>
<reference evidence="7" key="1">
    <citation type="submission" date="2022-01" db="EMBL/GenBank/DDBJ databases">
        <authorList>
            <person name="King R."/>
        </authorList>
    </citation>
    <scope>NUCLEOTIDE SEQUENCE</scope>
</reference>
<comment type="subcellular location">
    <subcellularLocation>
        <location evidence="1">Secreted</location>
    </subcellularLocation>
</comment>
<dbReference type="AlphaFoldDB" id="A0A9P0GL50"/>
<dbReference type="PANTHER" id="PTHR13234:SF8">
    <property type="entry name" value="GAMMA-INTERFERON-INDUCIBLE LYSOSOMAL THIOL REDUCTASE"/>
    <property type="match status" value="1"/>
</dbReference>